<dbReference type="EMBL" id="FLUP01000001">
    <property type="protein sequence ID" value="SBW07336.1"/>
    <property type="molecule type" value="Genomic_DNA"/>
</dbReference>
<gene>
    <name evidence="1" type="ORF">KM92DES2_12321</name>
</gene>
<proteinExistence type="predicted"/>
<name>A0A212K6N8_9BACT</name>
<dbReference type="AlphaFoldDB" id="A0A212K6N8"/>
<protein>
    <submittedName>
        <fullName evidence="1">Uncharacterized protein</fullName>
    </submittedName>
</protein>
<reference evidence="1" key="1">
    <citation type="submission" date="2016-04" db="EMBL/GenBank/DDBJ databases">
        <authorList>
            <person name="Evans L.H."/>
            <person name="Alamgir A."/>
            <person name="Owens N."/>
            <person name="Weber N.D."/>
            <person name="Virtaneva K."/>
            <person name="Barbian K."/>
            <person name="Babar A."/>
            <person name="Rosenke K."/>
        </authorList>
    </citation>
    <scope>NUCLEOTIDE SEQUENCE</scope>
    <source>
        <strain evidence="1">92-2</strain>
    </source>
</reference>
<dbReference type="RefSeq" id="WP_296936497.1">
    <property type="nucleotide sequence ID" value="NZ_LT598928.1"/>
</dbReference>
<sequence>MIEGLRVRCNVGPVEVLRLPYLQLVYRRRAVVSRAEMSIPDPMGEVRAALAVQQPVQVRFGYRGEELWHEWEGTVETIDQPRYGESDADAVRVRAVGLEKALGDTLVTESFYQESAAAVATRLLARTGLPVADVDIPDAMLPHQVFSRVSVARALKQLETCLTRACGADFSRHAVWLGVDGLRWSAGDEPGSLYTVETACNLVSHTPAITEGGMGVVESVLLPGLRDSMQIYIRDVRRDFSQAVRAQEVIHTLRRNGNITEIRYGKDQGWG</sequence>
<accession>A0A212K6N8</accession>
<organism evidence="1">
    <name type="scientific">uncultured Desulfovibrio sp</name>
    <dbReference type="NCBI Taxonomy" id="167968"/>
    <lineage>
        <taxon>Bacteria</taxon>
        <taxon>Pseudomonadati</taxon>
        <taxon>Thermodesulfobacteriota</taxon>
        <taxon>Desulfovibrionia</taxon>
        <taxon>Desulfovibrionales</taxon>
        <taxon>Desulfovibrionaceae</taxon>
        <taxon>Desulfovibrio</taxon>
        <taxon>environmental samples</taxon>
    </lineage>
</organism>
<evidence type="ECO:0000313" key="1">
    <source>
        <dbReference type="EMBL" id="SBW07336.1"/>
    </source>
</evidence>